<name>A0A8J3EL54_9BACL</name>
<dbReference type="InterPro" id="IPR000182">
    <property type="entry name" value="GNAT_dom"/>
</dbReference>
<dbReference type="Gene3D" id="3.40.630.30">
    <property type="match status" value="1"/>
</dbReference>
<dbReference type="EMBL" id="BMFV01000004">
    <property type="protein sequence ID" value="GGH77181.1"/>
    <property type="molecule type" value="Genomic_DNA"/>
</dbReference>
<keyword evidence="3" id="KW-1185">Reference proteome</keyword>
<sequence length="157" mass="18129">MFLIHKMNESYTTEILKWRYEKPFDFYNMEATDEVNQEFLSGSYYAIVTENQELVGFFCIGEAAQVPIGHQFGAYDEKCIDIGLGMRPDLTGRGNGAEFFTFILNEVQAHINTTHVPLRLTVATFNERAIHLYKTFGFVNKNEFDSGRALFQTMIKR</sequence>
<dbReference type="AlphaFoldDB" id="A0A8J3EL54"/>
<dbReference type="InterPro" id="IPR016181">
    <property type="entry name" value="Acyl_CoA_acyltransferase"/>
</dbReference>
<accession>A0A8J3EL54</accession>
<dbReference type="GO" id="GO:0016747">
    <property type="term" value="F:acyltransferase activity, transferring groups other than amino-acyl groups"/>
    <property type="evidence" value="ECO:0007669"/>
    <property type="project" value="InterPro"/>
</dbReference>
<dbReference type="Pfam" id="PF00583">
    <property type="entry name" value="Acetyltransf_1"/>
    <property type="match status" value="1"/>
</dbReference>
<gene>
    <name evidence="2" type="ORF">GCM10007096_08700</name>
</gene>
<organism evidence="2 3">
    <name type="scientific">Pullulanibacillus pueri</name>
    <dbReference type="NCBI Taxonomy" id="1437324"/>
    <lineage>
        <taxon>Bacteria</taxon>
        <taxon>Bacillati</taxon>
        <taxon>Bacillota</taxon>
        <taxon>Bacilli</taxon>
        <taxon>Bacillales</taxon>
        <taxon>Sporolactobacillaceae</taxon>
        <taxon>Pullulanibacillus</taxon>
    </lineage>
</organism>
<reference evidence="2" key="1">
    <citation type="journal article" date="2014" name="Int. J. Syst. Evol. Microbiol.">
        <title>Complete genome sequence of Corynebacterium casei LMG S-19264T (=DSM 44701T), isolated from a smear-ripened cheese.</title>
        <authorList>
            <consortium name="US DOE Joint Genome Institute (JGI-PGF)"/>
            <person name="Walter F."/>
            <person name="Albersmeier A."/>
            <person name="Kalinowski J."/>
            <person name="Ruckert C."/>
        </authorList>
    </citation>
    <scope>NUCLEOTIDE SEQUENCE</scope>
    <source>
        <strain evidence="2">CGMCC 1.12777</strain>
    </source>
</reference>
<reference evidence="2" key="2">
    <citation type="submission" date="2020-09" db="EMBL/GenBank/DDBJ databases">
        <authorList>
            <person name="Sun Q."/>
            <person name="Zhou Y."/>
        </authorList>
    </citation>
    <scope>NUCLEOTIDE SEQUENCE</scope>
    <source>
        <strain evidence="2">CGMCC 1.12777</strain>
    </source>
</reference>
<dbReference type="SUPFAM" id="SSF55729">
    <property type="entry name" value="Acyl-CoA N-acyltransferases (Nat)"/>
    <property type="match status" value="1"/>
</dbReference>
<comment type="caution">
    <text evidence="2">The sequence shown here is derived from an EMBL/GenBank/DDBJ whole genome shotgun (WGS) entry which is preliminary data.</text>
</comment>
<proteinExistence type="predicted"/>
<dbReference type="RefSeq" id="WP_308420007.1">
    <property type="nucleotide sequence ID" value="NZ_BMFV01000004.1"/>
</dbReference>
<dbReference type="Proteomes" id="UP000656813">
    <property type="component" value="Unassembled WGS sequence"/>
</dbReference>
<evidence type="ECO:0000259" key="1">
    <source>
        <dbReference type="PROSITE" id="PS51186"/>
    </source>
</evidence>
<evidence type="ECO:0000313" key="2">
    <source>
        <dbReference type="EMBL" id="GGH77181.1"/>
    </source>
</evidence>
<feature type="domain" description="N-acetyltransferase" evidence="1">
    <location>
        <begin position="2"/>
        <end position="157"/>
    </location>
</feature>
<evidence type="ECO:0000313" key="3">
    <source>
        <dbReference type="Proteomes" id="UP000656813"/>
    </source>
</evidence>
<protein>
    <submittedName>
        <fullName evidence="2">N-acetyltransferase</fullName>
    </submittedName>
</protein>
<dbReference type="PROSITE" id="PS51186">
    <property type="entry name" value="GNAT"/>
    <property type="match status" value="1"/>
</dbReference>